<dbReference type="InterPro" id="IPR041492">
    <property type="entry name" value="HAD_2"/>
</dbReference>
<dbReference type="RefSeq" id="WP_245705636.1">
    <property type="nucleotide sequence ID" value="NZ_FOIT01000002.1"/>
</dbReference>
<dbReference type="SFLD" id="SFLDS00003">
    <property type="entry name" value="Haloacid_Dehalogenase"/>
    <property type="match status" value="1"/>
</dbReference>
<dbReference type="Pfam" id="PF13419">
    <property type="entry name" value="HAD_2"/>
    <property type="match status" value="1"/>
</dbReference>
<dbReference type="NCBIfam" id="TIGR01549">
    <property type="entry name" value="HAD-SF-IA-v1"/>
    <property type="match status" value="1"/>
</dbReference>
<protein>
    <submittedName>
        <fullName evidence="1">HAD family hydrolase</fullName>
    </submittedName>
</protein>
<dbReference type="PANTHER" id="PTHR46191">
    <property type="match status" value="1"/>
</dbReference>
<comment type="caution">
    <text evidence="1">The sequence shown here is derived from an EMBL/GenBank/DDBJ whole genome shotgun (WGS) entry which is preliminary data.</text>
</comment>
<dbReference type="InterPro" id="IPR023198">
    <property type="entry name" value="PGP-like_dom2"/>
</dbReference>
<reference evidence="1" key="1">
    <citation type="journal article" date="2021" name="PeerJ">
        <title>Extensive microbial diversity within the chicken gut microbiome revealed by metagenomics and culture.</title>
        <authorList>
            <person name="Gilroy R."/>
            <person name="Ravi A."/>
            <person name="Getino M."/>
            <person name="Pursley I."/>
            <person name="Horton D.L."/>
            <person name="Alikhan N.F."/>
            <person name="Baker D."/>
            <person name="Gharbi K."/>
            <person name="Hall N."/>
            <person name="Watson M."/>
            <person name="Adriaenssens E.M."/>
            <person name="Foster-Nyarko E."/>
            <person name="Jarju S."/>
            <person name="Secka A."/>
            <person name="Antonio M."/>
            <person name="Oren A."/>
            <person name="Chaudhuri R.R."/>
            <person name="La Ragione R."/>
            <person name="Hildebrand F."/>
            <person name="Pallen M.J."/>
        </authorList>
    </citation>
    <scope>NUCLEOTIDE SEQUENCE</scope>
    <source>
        <strain evidence="1">6019</strain>
    </source>
</reference>
<dbReference type="Proteomes" id="UP000763505">
    <property type="component" value="Unassembled WGS sequence"/>
</dbReference>
<dbReference type="AlphaFoldDB" id="A0A921B6H3"/>
<dbReference type="SUPFAM" id="SSF56784">
    <property type="entry name" value="HAD-like"/>
    <property type="match status" value="1"/>
</dbReference>
<dbReference type="GO" id="GO:0016787">
    <property type="term" value="F:hydrolase activity"/>
    <property type="evidence" value="ECO:0007669"/>
    <property type="project" value="UniProtKB-KW"/>
</dbReference>
<dbReference type="SFLD" id="SFLDG01129">
    <property type="entry name" value="C1.5:_HAD__Beta-PGM__Phosphata"/>
    <property type="match status" value="1"/>
</dbReference>
<gene>
    <name evidence="1" type="ORF">K8V35_03280</name>
</gene>
<keyword evidence="1" id="KW-0378">Hydrolase</keyword>
<dbReference type="Gene3D" id="3.40.50.1000">
    <property type="entry name" value="HAD superfamily/HAD-like"/>
    <property type="match status" value="1"/>
</dbReference>
<dbReference type="PANTHER" id="PTHR46191:SF2">
    <property type="entry name" value="HALOACID DEHALOGENASE-LIKE HYDROLASE DOMAIN-CONTAINING PROTEIN 3"/>
    <property type="match status" value="1"/>
</dbReference>
<dbReference type="InterPro" id="IPR051828">
    <property type="entry name" value="HAD-like_hydrolase_domain"/>
</dbReference>
<dbReference type="Gene3D" id="1.10.150.240">
    <property type="entry name" value="Putative phosphatase, domain 2"/>
    <property type="match status" value="1"/>
</dbReference>
<dbReference type="EMBL" id="DYYI01000031">
    <property type="protein sequence ID" value="HJE19359.1"/>
    <property type="molecule type" value="Genomic_DNA"/>
</dbReference>
<dbReference type="InterPro" id="IPR036412">
    <property type="entry name" value="HAD-like_sf"/>
</dbReference>
<dbReference type="InterPro" id="IPR006439">
    <property type="entry name" value="HAD-SF_hydro_IA"/>
</dbReference>
<accession>A0A921B6H3</accession>
<proteinExistence type="predicted"/>
<evidence type="ECO:0000313" key="1">
    <source>
        <dbReference type="EMBL" id="HJE19359.1"/>
    </source>
</evidence>
<organism evidence="1 2">
    <name type="scientific">Aliicoccus persicus</name>
    <dbReference type="NCBI Taxonomy" id="930138"/>
    <lineage>
        <taxon>Bacteria</taxon>
        <taxon>Bacillati</taxon>
        <taxon>Bacillota</taxon>
        <taxon>Bacilli</taxon>
        <taxon>Bacillales</taxon>
        <taxon>Staphylococcaceae</taxon>
        <taxon>Aliicoccus</taxon>
    </lineage>
</organism>
<sequence length="230" mass="26431">MFFDLGYTLVFTEREEGFLNHLKAHNITKEKEEVVHAFHLADKYFMREFPGLLGKSRDNYMTQYRAYLLERLQLSDVPAFSPSKNPKQKRGWKCFPFTHHTLQALRDMGYTLGLISNWNDTAHAVLEENNLTQYFQSITISSELGIEKPDSRIFEAALNNTGFKGDECLYVGDNYYDDVVGARTVSMDSVLINPYGKLGIEELDSSVRVINSIEVLPSLLKRVENNESRN</sequence>
<evidence type="ECO:0000313" key="2">
    <source>
        <dbReference type="Proteomes" id="UP000763505"/>
    </source>
</evidence>
<dbReference type="InterPro" id="IPR023214">
    <property type="entry name" value="HAD_sf"/>
</dbReference>
<reference evidence="1" key="2">
    <citation type="submission" date="2021-09" db="EMBL/GenBank/DDBJ databases">
        <authorList>
            <person name="Gilroy R."/>
        </authorList>
    </citation>
    <scope>NUCLEOTIDE SEQUENCE</scope>
    <source>
        <strain evidence="1">6019</strain>
    </source>
</reference>
<name>A0A921B6H3_9STAP</name>